<evidence type="ECO:0000313" key="3">
    <source>
        <dbReference type="Proteomes" id="UP000294225"/>
    </source>
</evidence>
<dbReference type="PRINTS" id="PR00080">
    <property type="entry name" value="SDRFAMILY"/>
</dbReference>
<accession>A0A4V2M401</accession>
<evidence type="ECO:0000313" key="2">
    <source>
        <dbReference type="EMBL" id="TCC34022.1"/>
    </source>
</evidence>
<comment type="similarity">
    <text evidence="1">Belongs to the short-chain dehydrogenases/reductases (SDR) family.</text>
</comment>
<dbReference type="RefSeq" id="WP_131498470.1">
    <property type="nucleotide sequence ID" value="NZ_SJKC01000004.1"/>
</dbReference>
<protein>
    <submittedName>
        <fullName evidence="2">SDR family NAD(P)-dependent oxidoreductase</fullName>
    </submittedName>
</protein>
<dbReference type="Proteomes" id="UP000294225">
    <property type="component" value="Unassembled WGS sequence"/>
</dbReference>
<dbReference type="AlphaFoldDB" id="A0A4V2M401"/>
<organism evidence="2 3">
    <name type="scientific">Kribbella speibonae</name>
    <dbReference type="NCBI Taxonomy" id="1572660"/>
    <lineage>
        <taxon>Bacteria</taxon>
        <taxon>Bacillati</taxon>
        <taxon>Actinomycetota</taxon>
        <taxon>Actinomycetes</taxon>
        <taxon>Propionibacteriales</taxon>
        <taxon>Kribbellaceae</taxon>
        <taxon>Kribbella</taxon>
    </lineage>
</organism>
<dbReference type="PRINTS" id="PR00081">
    <property type="entry name" value="GDHRDH"/>
</dbReference>
<dbReference type="EMBL" id="SJKC01000004">
    <property type="protein sequence ID" value="TCC34022.1"/>
    <property type="molecule type" value="Genomic_DNA"/>
</dbReference>
<comment type="caution">
    <text evidence="2">The sequence shown here is derived from an EMBL/GenBank/DDBJ whole genome shotgun (WGS) entry which is preliminary data.</text>
</comment>
<dbReference type="SUPFAM" id="SSF51735">
    <property type="entry name" value="NAD(P)-binding Rossmann-fold domains"/>
    <property type="match status" value="1"/>
</dbReference>
<dbReference type="InterPro" id="IPR052992">
    <property type="entry name" value="SDR_member_12"/>
</dbReference>
<dbReference type="InterPro" id="IPR036291">
    <property type="entry name" value="NAD(P)-bd_dom_sf"/>
</dbReference>
<gene>
    <name evidence="2" type="ORF">E0H92_28695</name>
</gene>
<proteinExistence type="inferred from homology"/>
<dbReference type="PANTHER" id="PTHR44656:SF7">
    <property type="entry name" value="DEHYDROGENASE_REDUCTASE SDR FAMILY MEMBER 12"/>
    <property type="match status" value="1"/>
</dbReference>
<evidence type="ECO:0000256" key="1">
    <source>
        <dbReference type="RuleBase" id="RU000363"/>
    </source>
</evidence>
<reference evidence="2 3" key="1">
    <citation type="submission" date="2019-02" db="EMBL/GenBank/DDBJ databases">
        <title>Kribbella capetownensis sp. nov. and Kribbella speibonae sp. nov., isolated from soil.</title>
        <authorList>
            <person name="Curtis S.M."/>
            <person name="Norton I."/>
            <person name="Everest G.J."/>
            <person name="Meyers P.R."/>
        </authorList>
    </citation>
    <scope>NUCLEOTIDE SEQUENCE [LARGE SCALE GENOMIC DNA]</scope>
    <source>
        <strain evidence="2 3">YM55</strain>
    </source>
</reference>
<name>A0A4V2M401_9ACTN</name>
<dbReference type="Gene3D" id="3.40.50.720">
    <property type="entry name" value="NAD(P)-binding Rossmann-like Domain"/>
    <property type="match status" value="1"/>
</dbReference>
<dbReference type="InterPro" id="IPR002347">
    <property type="entry name" value="SDR_fam"/>
</dbReference>
<dbReference type="Pfam" id="PF00106">
    <property type="entry name" value="adh_short"/>
    <property type="match status" value="1"/>
</dbReference>
<sequence length="307" mass="33090">MSGALDTLLDRLVVPGYTRLGYRLRSRSWPADDPRPNALAGKTAIVTGARGGLGKATAAGLAALGATVHLVVRDAAKAARTVADLRGEDPNATFVLDECDISDLDAVRRYAATCAGRVDVLVHNAGVMPAHRTESPQGHELTLATHVLGPLLLTELLRPNLVNGRVILVASGGMYTQPLPTDPEYRDPPYRPATAYARTKRIQVALTPLLAAHLAPTFVATMHPGWSQTPGLTSSLPTFTTLTKPFLRTPTQGADTTIWLAATTPQPPTANFWHDRKIRPTHYLARTQESAIERDAIWTYCRKSAGI</sequence>
<dbReference type="PANTHER" id="PTHR44656">
    <property type="entry name" value="DEHYDROGENASE/REDUCTASE SDR FAMILY MEMBER 12"/>
    <property type="match status" value="1"/>
</dbReference>